<dbReference type="WBParaSite" id="JU765_v2.g1095.t1">
    <property type="protein sequence ID" value="JU765_v2.g1095.t1"/>
    <property type="gene ID" value="JU765_v2.g1095"/>
</dbReference>
<evidence type="ECO:0000313" key="2">
    <source>
        <dbReference type="WBParaSite" id="JU765_v2.g1095.t1"/>
    </source>
</evidence>
<accession>A0AC34PXM8</accession>
<proteinExistence type="predicted"/>
<sequence length="187" mass="19944">MPDCGDEPDLLPSSLVRCGEVPLCQFVHCFRRVACLIANSTALVLPGCRTPSDEPYFCVCPLKNDPIKFRSFFEMASLSGGPASGNGVNNLNTIKVPDMLSSSTTTLLGSSTAKDDGGGGLSGGAIAGIVIGVIVGVILIAAIIFFIFKKIRDQRKNHGEYRPQFEENLHAKDLPYLPPPNIEGHLG</sequence>
<dbReference type="Proteomes" id="UP000887576">
    <property type="component" value="Unplaced"/>
</dbReference>
<name>A0AC34PXM8_9BILA</name>
<evidence type="ECO:0000313" key="1">
    <source>
        <dbReference type="Proteomes" id="UP000887576"/>
    </source>
</evidence>
<organism evidence="1 2">
    <name type="scientific">Panagrolaimus sp. JU765</name>
    <dbReference type="NCBI Taxonomy" id="591449"/>
    <lineage>
        <taxon>Eukaryota</taxon>
        <taxon>Metazoa</taxon>
        <taxon>Ecdysozoa</taxon>
        <taxon>Nematoda</taxon>
        <taxon>Chromadorea</taxon>
        <taxon>Rhabditida</taxon>
        <taxon>Tylenchina</taxon>
        <taxon>Panagrolaimomorpha</taxon>
        <taxon>Panagrolaimoidea</taxon>
        <taxon>Panagrolaimidae</taxon>
        <taxon>Panagrolaimus</taxon>
    </lineage>
</organism>
<reference evidence="2" key="1">
    <citation type="submission" date="2022-11" db="UniProtKB">
        <authorList>
            <consortium name="WormBaseParasite"/>
        </authorList>
    </citation>
    <scope>IDENTIFICATION</scope>
</reference>
<protein>
    <submittedName>
        <fullName evidence="2">Uncharacterized protein</fullName>
    </submittedName>
</protein>